<accession>A0AAD3XUI0</accession>
<organism evidence="2 3">
    <name type="scientific">Nepenthes gracilis</name>
    <name type="common">Slender pitcher plant</name>
    <dbReference type="NCBI Taxonomy" id="150966"/>
    <lineage>
        <taxon>Eukaryota</taxon>
        <taxon>Viridiplantae</taxon>
        <taxon>Streptophyta</taxon>
        <taxon>Embryophyta</taxon>
        <taxon>Tracheophyta</taxon>
        <taxon>Spermatophyta</taxon>
        <taxon>Magnoliopsida</taxon>
        <taxon>eudicotyledons</taxon>
        <taxon>Gunneridae</taxon>
        <taxon>Pentapetalae</taxon>
        <taxon>Caryophyllales</taxon>
        <taxon>Nepenthaceae</taxon>
        <taxon>Nepenthes</taxon>
    </lineage>
</organism>
<feature type="transmembrane region" description="Helical" evidence="1">
    <location>
        <begin position="213"/>
        <end position="231"/>
    </location>
</feature>
<protein>
    <submittedName>
        <fullName evidence="2">Uncharacterized protein</fullName>
    </submittedName>
</protein>
<proteinExistence type="predicted"/>
<evidence type="ECO:0000313" key="3">
    <source>
        <dbReference type="Proteomes" id="UP001279734"/>
    </source>
</evidence>
<keyword evidence="1" id="KW-0812">Transmembrane</keyword>
<dbReference type="PANTHER" id="PTHR34677:SF1">
    <property type="entry name" value="TRANSMEMBRANE PROTEIN"/>
    <property type="match status" value="1"/>
</dbReference>
<evidence type="ECO:0000256" key="1">
    <source>
        <dbReference type="SAM" id="Phobius"/>
    </source>
</evidence>
<feature type="transmembrane region" description="Helical" evidence="1">
    <location>
        <begin position="427"/>
        <end position="446"/>
    </location>
</feature>
<reference evidence="2" key="1">
    <citation type="submission" date="2023-05" db="EMBL/GenBank/DDBJ databases">
        <title>Nepenthes gracilis genome sequencing.</title>
        <authorList>
            <person name="Fukushima K."/>
        </authorList>
    </citation>
    <scope>NUCLEOTIDE SEQUENCE</scope>
    <source>
        <strain evidence="2">SING2019-196</strain>
    </source>
</reference>
<keyword evidence="3" id="KW-1185">Reference proteome</keyword>
<evidence type="ECO:0000313" key="2">
    <source>
        <dbReference type="EMBL" id="GMH16786.1"/>
    </source>
</evidence>
<feature type="transmembrane region" description="Helical" evidence="1">
    <location>
        <begin position="170"/>
        <end position="193"/>
    </location>
</feature>
<comment type="caution">
    <text evidence="2">The sequence shown here is derived from an EMBL/GenBank/DDBJ whole genome shotgun (WGS) entry which is preliminary data.</text>
</comment>
<gene>
    <name evidence="2" type="ORF">Nepgr_018627</name>
</gene>
<feature type="transmembrane region" description="Helical" evidence="1">
    <location>
        <begin position="458"/>
        <end position="476"/>
    </location>
</feature>
<dbReference type="Proteomes" id="UP001279734">
    <property type="component" value="Unassembled WGS sequence"/>
</dbReference>
<keyword evidence="1" id="KW-0472">Membrane</keyword>
<sequence>MATCLAAGLLTISTASLQSVGAFSKSLSPPLSDPTRNLFRIAFYIQVFALSKWLVVTLPVDYYEFVRGLQWSVPYFNLPWEAADHTYCAMLGTNTSTSSYSFVTRINGSPVSWLQQPKEEDLKRVAAVYGSPLTAMEYSSFFENQNTIPEAEYISDAVSSNGWRDFKRSMFWLGVITGGLMLLHALLLLLLRFRESSGKERSYGALVCPRFEIFLIILGVPCICEAAVSIIKGRTHLGTAVGVLLLGLASALQLALFVFLSVGITFGKLLQYKEIHREGQQFHWYQEIIRATLGPGKRGQWEWKNQHNSVCITMFGPLFEDLRGPPKYMLTQFSGGISQKPADQIIASDDETEDAEAPFIQKLFGILRIYYTLLESIKRFSLGIVAGAFSGDRSSKAPIIALLCITFFQLFFLGLKKPFIKKRVQLVEIISISCEVGIFAACFILLEKEFSSRDERKVGISMLILFLIGYLALAINEWNALYRQIIQLDSKKNSLRVGLKTASVGFLFLFIPGG</sequence>
<feature type="transmembrane region" description="Helical" evidence="1">
    <location>
        <begin position="397"/>
        <end position="415"/>
    </location>
</feature>
<dbReference type="AlphaFoldDB" id="A0AAD3XUI0"/>
<feature type="transmembrane region" description="Helical" evidence="1">
    <location>
        <begin position="243"/>
        <end position="266"/>
    </location>
</feature>
<dbReference type="EMBL" id="BSYO01000017">
    <property type="protein sequence ID" value="GMH16786.1"/>
    <property type="molecule type" value="Genomic_DNA"/>
</dbReference>
<dbReference type="PANTHER" id="PTHR34677">
    <property type="match status" value="1"/>
</dbReference>
<keyword evidence="1" id="KW-1133">Transmembrane helix</keyword>
<name>A0AAD3XUI0_NEPGR</name>